<feature type="domain" description="Uracil-DNA glycosylase-like" evidence="4">
    <location>
        <begin position="7"/>
        <end position="158"/>
    </location>
</feature>
<dbReference type="RefSeq" id="WP_310004569.1">
    <property type="nucleotide sequence ID" value="NZ_JAVDTX010000002.1"/>
</dbReference>
<keyword evidence="1" id="KW-0227">DNA damage</keyword>
<dbReference type="InterPro" id="IPR005122">
    <property type="entry name" value="Uracil-DNA_glycosylase-like"/>
</dbReference>
<accession>A0ABU1RZV1</accession>
<proteinExistence type="predicted"/>
<dbReference type="Gene3D" id="3.40.470.10">
    <property type="entry name" value="Uracil-DNA glycosylase-like domain"/>
    <property type="match status" value="1"/>
</dbReference>
<dbReference type="Proteomes" id="UP001261871">
    <property type="component" value="Unassembled WGS sequence"/>
</dbReference>
<gene>
    <name evidence="5" type="ORF">J2W95_001013</name>
</gene>
<dbReference type="CDD" id="cd10032">
    <property type="entry name" value="UDG-F6_HDG"/>
    <property type="match status" value="1"/>
</dbReference>
<sequence>MQINSFPYFIDSNAEILILGTMPGAMSLEKNEYYANPRNHFWKIIYTLFDELPIPYNFEEKVKFLQTNKIGLWDVLENCERKGSLDIHIKNQKENDFVALLEKFLSVTKIVFNGKQSHAFFYKRFGQIEGITYFVMPSTSPANTMTFENKLKIWSSCFK</sequence>
<evidence type="ECO:0000313" key="5">
    <source>
        <dbReference type="EMBL" id="MDR6844322.1"/>
    </source>
</evidence>
<dbReference type="InterPro" id="IPR015637">
    <property type="entry name" value="MUG/TDG"/>
</dbReference>
<dbReference type="Pfam" id="PF03167">
    <property type="entry name" value="UDG"/>
    <property type="match status" value="1"/>
</dbReference>
<protein>
    <submittedName>
        <fullName evidence="5">Hypoxanthine-DNA glycosylase</fullName>
    </submittedName>
</protein>
<dbReference type="EMBL" id="JAVDTX010000002">
    <property type="protein sequence ID" value="MDR6844322.1"/>
    <property type="molecule type" value="Genomic_DNA"/>
</dbReference>
<dbReference type="NCBIfam" id="TIGR04274">
    <property type="entry name" value="hypoxanDNAglyco"/>
    <property type="match status" value="1"/>
</dbReference>
<keyword evidence="2" id="KW-0378">Hydrolase</keyword>
<keyword evidence="3" id="KW-0234">DNA repair</keyword>
<keyword evidence="6" id="KW-1185">Reference proteome</keyword>
<organism evidence="5 6">
    <name type="scientific">Flavobacterium granuli</name>
    <dbReference type="NCBI Taxonomy" id="280093"/>
    <lineage>
        <taxon>Bacteria</taxon>
        <taxon>Pseudomonadati</taxon>
        <taxon>Bacteroidota</taxon>
        <taxon>Flavobacteriia</taxon>
        <taxon>Flavobacteriales</taxon>
        <taxon>Flavobacteriaceae</taxon>
        <taxon>Flavobacterium</taxon>
    </lineage>
</organism>
<dbReference type="PANTHER" id="PTHR12159">
    <property type="entry name" value="G/T AND G/U MISMATCH-SPECIFIC DNA GLYCOSYLASE"/>
    <property type="match status" value="1"/>
</dbReference>
<evidence type="ECO:0000256" key="3">
    <source>
        <dbReference type="ARBA" id="ARBA00023204"/>
    </source>
</evidence>
<dbReference type="PANTHER" id="PTHR12159:SF9">
    <property type="entry name" value="G_T MISMATCH-SPECIFIC THYMINE DNA GLYCOSYLASE"/>
    <property type="match status" value="1"/>
</dbReference>
<dbReference type="InterPro" id="IPR036895">
    <property type="entry name" value="Uracil-DNA_glycosylase-like_sf"/>
</dbReference>
<dbReference type="SMART" id="SM00986">
    <property type="entry name" value="UDG"/>
    <property type="match status" value="1"/>
</dbReference>
<evidence type="ECO:0000256" key="1">
    <source>
        <dbReference type="ARBA" id="ARBA00022763"/>
    </source>
</evidence>
<comment type="caution">
    <text evidence="5">The sequence shown here is derived from an EMBL/GenBank/DDBJ whole genome shotgun (WGS) entry which is preliminary data.</text>
</comment>
<dbReference type="SMART" id="SM00987">
    <property type="entry name" value="UreE_C"/>
    <property type="match status" value="1"/>
</dbReference>
<evidence type="ECO:0000259" key="4">
    <source>
        <dbReference type="SMART" id="SM00986"/>
    </source>
</evidence>
<reference evidence="5 6" key="1">
    <citation type="submission" date="2023-07" db="EMBL/GenBank/DDBJ databases">
        <title>Sorghum-associated microbial communities from plants grown in Nebraska, USA.</title>
        <authorList>
            <person name="Schachtman D."/>
        </authorList>
    </citation>
    <scope>NUCLEOTIDE SEQUENCE [LARGE SCALE GENOMIC DNA]</scope>
    <source>
        <strain evidence="5 6">BE124</strain>
    </source>
</reference>
<evidence type="ECO:0000313" key="6">
    <source>
        <dbReference type="Proteomes" id="UP001261871"/>
    </source>
</evidence>
<name>A0ABU1RZV1_9FLAO</name>
<dbReference type="SUPFAM" id="SSF52141">
    <property type="entry name" value="Uracil-DNA glycosylase-like"/>
    <property type="match status" value="1"/>
</dbReference>
<dbReference type="InterPro" id="IPR026353">
    <property type="entry name" value="Hypoxan-DNA_Glyclase"/>
</dbReference>
<evidence type="ECO:0000256" key="2">
    <source>
        <dbReference type="ARBA" id="ARBA00022801"/>
    </source>
</evidence>